<dbReference type="NCBIfam" id="TIGR03598">
    <property type="entry name" value="GTPase_YsxC"/>
    <property type="match status" value="1"/>
</dbReference>
<evidence type="ECO:0000256" key="9">
    <source>
        <dbReference type="ARBA" id="ARBA00023306"/>
    </source>
</evidence>
<comment type="cofactor">
    <cofactor evidence="1">
        <name>Mg(2+)</name>
        <dbReference type="ChEBI" id="CHEBI:18420"/>
    </cofactor>
</comment>
<dbReference type="EMBL" id="UOEC01000123">
    <property type="protein sequence ID" value="VAV94918.1"/>
    <property type="molecule type" value="Genomic_DNA"/>
</dbReference>
<keyword evidence="8" id="KW-0717">Septation</keyword>
<keyword evidence="9" id="KW-0131">Cell cycle</keyword>
<evidence type="ECO:0000256" key="1">
    <source>
        <dbReference type="ARBA" id="ARBA00001946"/>
    </source>
</evidence>
<evidence type="ECO:0000313" key="11">
    <source>
        <dbReference type="EMBL" id="VAV94918.1"/>
    </source>
</evidence>
<evidence type="ECO:0000256" key="5">
    <source>
        <dbReference type="ARBA" id="ARBA00022741"/>
    </source>
</evidence>
<organism evidence="11">
    <name type="scientific">hydrothermal vent metagenome</name>
    <dbReference type="NCBI Taxonomy" id="652676"/>
    <lineage>
        <taxon>unclassified sequences</taxon>
        <taxon>metagenomes</taxon>
        <taxon>ecological metagenomes</taxon>
    </lineage>
</organism>
<dbReference type="InterPro" id="IPR027417">
    <property type="entry name" value="P-loop_NTPase"/>
</dbReference>
<keyword evidence="7" id="KW-0342">GTP-binding</keyword>
<sequence>MTLAQFSPEEIEAARKVFAGETRFLMGVVKLEQLPDAFETEVAFAGRSNVGKSSLLNALTGRKDIARTSNTPGRTRELNYFLVTDDLAIVDMPGYGYAKAGKQLIAGWQKLIVDYLIGRPGLRRVFVLIDARHGLKNTDFPTLDMLDKSAVSYQIVLTKADKLKSSEREKVLASTIAQISKRPAAHPVVHLTSSVKATGIAELRAEICNLAGL</sequence>
<proteinExistence type="inferred from homology"/>
<dbReference type="PANTHER" id="PTHR11649:SF13">
    <property type="entry name" value="ENGB-TYPE G DOMAIN-CONTAINING PROTEIN"/>
    <property type="match status" value="1"/>
</dbReference>
<keyword evidence="6" id="KW-0460">Magnesium</keyword>
<dbReference type="Gene3D" id="3.40.50.300">
    <property type="entry name" value="P-loop containing nucleotide triphosphate hydrolases"/>
    <property type="match status" value="1"/>
</dbReference>
<evidence type="ECO:0000256" key="6">
    <source>
        <dbReference type="ARBA" id="ARBA00022842"/>
    </source>
</evidence>
<dbReference type="GO" id="GO:0005525">
    <property type="term" value="F:GTP binding"/>
    <property type="evidence" value="ECO:0007669"/>
    <property type="project" value="UniProtKB-KW"/>
</dbReference>
<dbReference type="HAMAP" id="MF_00321">
    <property type="entry name" value="GTPase_EngB"/>
    <property type="match status" value="1"/>
</dbReference>
<protein>
    <submittedName>
        <fullName evidence="11">GTP-binding protein EngB</fullName>
    </submittedName>
</protein>
<dbReference type="GO" id="GO:0005829">
    <property type="term" value="C:cytosol"/>
    <property type="evidence" value="ECO:0007669"/>
    <property type="project" value="TreeGrafter"/>
</dbReference>
<dbReference type="GO" id="GO:0000917">
    <property type="term" value="P:division septum assembly"/>
    <property type="evidence" value="ECO:0007669"/>
    <property type="project" value="UniProtKB-KW"/>
</dbReference>
<dbReference type="Pfam" id="PF01926">
    <property type="entry name" value="MMR_HSR1"/>
    <property type="match status" value="1"/>
</dbReference>
<keyword evidence="4" id="KW-0479">Metal-binding</keyword>
<evidence type="ECO:0000256" key="2">
    <source>
        <dbReference type="ARBA" id="ARBA00009638"/>
    </source>
</evidence>
<evidence type="ECO:0000256" key="8">
    <source>
        <dbReference type="ARBA" id="ARBA00023210"/>
    </source>
</evidence>
<evidence type="ECO:0000259" key="10">
    <source>
        <dbReference type="PROSITE" id="PS51706"/>
    </source>
</evidence>
<dbReference type="PROSITE" id="PS51706">
    <property type="entry name" value="G_ENGB"/>
    <property type="match status" value="1"/>
</dbReference>
<dbReference type="CDD" id="cd01876">
    <property type="entry name" value="YihA_EngB"/>
    <property type="match status" value="1"/>
</dbReference>
<dbReference type="GO" id="GO:0046872">
    <property type="term" value="F:metal ion binding"/>
    <property type="evidence" value="ECO:0007669"/>
    <property type="project" value="UniProtKB-KW"/>
</dbReference>
<evidence type="ECO:0000256" key="4">
    <source>
        <dbReference type="ARBA" id="ARBA00022723"/>
    </source>
</evidence>
<dbReference type="InterPro" id="IPR006073">
    <property type="entry name" value="GTP-bd"/>
</dbReference>
<name>A0A3B0S3G3_9ZZZZ</name>
<evidence type="ECO:0000256" key="3">
    <source>
        <dbReference type="ARBA" id="ARBA00022618"/>
    </source>
</evidence>
<accession>A0A3B0S3G3</accession>
<feature type="domain" description="EngB-type G" evidence="10">
    <location>
        <begin position="38"/>
        <end position="213"/>
    </location>
</feature>
<dbReference type="AlphaFoldDB" id="A0A3B0S3G3"/>
<gene>
    <name evidence="11" type="ORF">MNBD_ALPHA08-1022</name>
</gene>
<keyword evidence="5" id="KW-0547">Nucleotide-binding</keyword>
<dbReference type="SUPFAM" id="SSF52540">
    <property type="entry name" value="P-loop containing nucleoside triphosphate hydrolases"/>
    <property type="match status" value="1"/>
</dbReference>
<dbReference type="PANTHER" id="PTHR11649">
    <property type="entry name" value="MSS1/TRME-RELATED GTP-BINDING PROTEIN"/>
    <property type="match status" value="1"/>
</dbReference>
<evidence type="ECO:0000256" key="7">
    <source>
        <dbReference type="ARBA" id="ARBA00023134"/>
    </source>
</evidence>
<dbReference type="InterPro" id="IPR030393">
    <property type="entry name" value="G_ENGB_dom"/>
</dbReference>
<keyword evidence="3" id="KW-0132">Cell division</keyword>
<comment type="similarity">
    <text evidence="2">Belongs to the TRAFAC class TrmE-Era-EngA-EngB-Septin-like GTPase superfamily. EngB GTPase family.</text>
</comment>
<reference evidence="11" key="1">
    <citation type="submission" date="2018-06" db="EMBL/GenBank/DDBJ databases">
        <authorList>
            <person name="Zhirakovskaya E."/>
        </authorList>
    </citation>
    <scope>NUCLEOTIDE SEQUENCE</scope>
</reference>
<dbReference type="InterPro" id="IPR019987">
    <property type="entry name" value="GTP-bd_ribosome_bio_YsxC"/>
</dbReference>